<comment type="caution">
    <text evidence="2">The sequence shown here is derived from an EMBL/GenBank/DDBJ whole genome shotgun (WGS) entry which is preliminary data.</text>
</comment>
<protein>
    <submittedName>
        <fullName evidence="2">Uncharacterized protein</fullName>
    </submittedName>
</protein>
<dbReference type="EMBL" id="WNTK01000012">
    <property type="protein sequence ID" value="KAG9474901.1"/>
    <property type="molecule type" value="Genomic_DNA"/>
</dbReference>
<reference evidence="2" key="1">
    <citation type="thesis" date="2020" institute="ProQuest LLC" country="789 East Eisenhower Parkway, Ann Arbor, MI, USA">
        <title>Comparative Genomics and Chromosome Evolution.</title>
        <authorList>
            <person name="Mudd A.B."/>
        </authorList>
    </citation>
    <scope>NUCLEOTIDE SEQUENCE</scope>
    <source>
        <strain evidence="2">HN-11 Male</strain>
        <tissue evidence="2">Kidney and liver</tissue>
    </source>
</reference>
<evidence type="ECO:0000313" key="2">
    <source>
        <dbReference type="EMBL" id="KAG9474901.1"/>
    </source>
</evidence>
<gene>
    <name evidence="2" type="ORF">GDO78_003391</name>
</gene>
<evidence type="ECO:0000256" key="1">
    <source>
        <dbReference type="SAM" id="Phobius"/>
    </source>
</evidence>
<sequence length="125" mass="14788">MLDVVLSPLQSRRLQILNGRCINTVLKTQVHHLSMILYIIYIYFCSQLRCIFFYILMARYSKKKCIKLKNQHKFHIPLGPLKKFFFFAKEGVTGLIYSCRRNRSPAISSYIMLLRIKSAVRIKKN</sequence>
<evidence type="ECO:0000313" key="3">
    <source>
        <dbReference type="Proteomes" id="UP000770717"/>
    </source>
</evidence>
<keyword evidence="3" id="KW-1185">Reference proteome</keyword>
<keyword evidence="1" id="KW-1133">Transmembrane helix</keyword>
<keyword evidence="1" id="KW-0472">Membrane</keyword>
<feature type="transmembrane region" description="Helical" evidence="1">
    <location>
        <begin position="35"/>
        <end position="57"/>
    </location>
</feature>
<organism evidence="2 3">
    <name type="scientific">Eleutherodactylus coqui</name>
    <name type="common">Puerto Rican coqui</name>
    <dbReference type="NCBI Taxonomy" id="57060"/>
    <lineage>
        <taxon>Eukaryota</taxon>
        <taxon>Metazoa</taxon>
        <taxon>Chordata</taxon>
        <taxon>Craniata</taxon>
        <taxon>Vertebrata</taxon>
        <taxon>Euteleostomi</taxon>
        <taxon>Amphibia</taxon>
        <taxon>Batrachia</taxon>
        <taxon>Anura</taxon>
        <taxon>Neobatrachia</taxon>
        <taxon>Hyloidea</taxon>
        <taxon>Eleutherodactylidae</taxon>
        <taxon>Eleutherodactylinae</taxon>
        <taxon>Eleutherodactylus</taxon>
        <taxon>Eleutherodactylus</taxon>
    </lineage>
</organism>
<name>A0A8J6ETU5_ELECQ</name>
<proteinExistence type="predicted"/>
<keyword evidence="1" id="KW-0812">Transmembrane</keyword>
<dbReference type="Proteomes" id="UP000770717">
    <property type="component" value="Unassembled WGS sequence"/>
</dbReference>
<dbReference type="AlphaFoldDB" id="A0A8J6ETU5"/>
<accession>A0A8J6ETU5</accession>